<protein>
    <submittedName>
        <fullName evidence="1">Uncharacterized protein</fullName>
    </submittedName>
</protein>
<name>A0A2N1MHI2_9GLOM</name>
<dbReference type="EMBL" id="LLXL01002344">
    <property type="protein sequence ID" value="PKK61086.1"/>
    <property type="molecule type" value="Genomic_DNA"/>
</dbReference>
<evidence type="ECO:0000313" key="2">
    <source>
        <dbReference type="Proteomes" id="UP000233469"/>
    </source>
</evidence>
<sequence length="84" mass="10127">PILYDTCKNSCIMFTQQYKDLLKCPMCNENRFIGNNPVYSTYFFSLQERLKIQYSNKKRAAEFQYRSTYLMEKEEDEYGDIFDG</sequence>
<proteinExistence type="predicted"/>
<feature type="non-terminal residue" evidence="1">
    <location>
        <position position="1"/>
    </location>
</feature>
<dbReference type="AlphaFoldDB" id="A0A2N1MHI2"/>
<comment type="caution">
    <text evidence="1">The sequence shown here is derived from an EMBL/GenBank/DDBJ whole genome shotgun (WGS) entry which is preliminary data.</text>
</comment>
<reference evidence="1 2" key="2">
    <citation type="submission" date="2017-10" db="EMBL/GenBank/DDBJ databases">
        <title>Extensive intraspecific genome diversity in a model arbuscular mycorrhizal fungus.</title>
        <authorList>
            <person name="Chen E.C.H."/>
            <person name="Morin E."/>
            <person name="Baudet D."/>
            <person name="Noel J."/>
            <person name="Ndikumana S."/>
            <person name="Charron P."/>
            <person name="St-Onge C."/>
            <person name="Giorgi J."/>
            <person name="Grigoriev I.V."/>
            <person name="Roux C."/>
            <person name="Martin F.M."/>
            <person name="Corradi N."/>
        </authorList>
    </citation>
    <scope>NUCLEOTIDE SEQUENCE [LARGE SCALE GENOMIC DNA]</scope>
    <source>
        <strain evidence="1 2">C2</strain>
    </source>
</reference>
<feature type="non-terminal residue" evidence="1">
    <location>
        <position position="84"/>
    </location>
</feature>
<organism evidence="1 2">
    <name type="scientific">Rhizophagus irregularis</name>
    <dbReference type="NCBI Taxonomy" id="588596"/>
    <lineage>
        <taxon>Eukaryota</taxon>
        <taxon>Fungi</taxon>
        <taxon>Fungi incertae sedis</taxon>
        <taxon>Mucoromycota</taxon>
        <taxon>Glomeromycotina</taxon>
        <taxon>Glomeromycetes</taxon>
        <taxon>Glomerales</taxon>
        <taxon>Glomeraceae</taxon>
        <taxon>Rhizophagus</taxon>
    </lineage>
</organism>
<evidence type="ECO:0000313" key="1">
    <source>
        <dbReference type="EMBL" id="PKK61086.1"/>
    </source>
</evidence>
<accession>A0A2N1MHI2</accession>
<dbReference type="Proteomes" id="UP000233469">
    <property type="component" value="Unassembled WGS sequence"/>
</dbReference>
<reference evidence="1 2" key="1">
    <citation type="submission" date="2016-04" db="EMBL/GenBank/DDBJ databases">
        <title>Genome analyses suggest a sexual origin of heterokaryosis in a supposedly ancient asexual fungus.</title>
        <authorList>
            <person name="Ropars J."/>
            <person name="Sedzielewska K."/>
            <person name="Noel J."/>
            <person name="Charron P."/>
            <person name="Farinelli L."/>
            <person name="Marton T."/>
            <person name="Kruger M."/>
            <person name="Pelin A."/>
            <person name="Brachmann A."/>
            <person name="Corradi N."/>
        </authorList>
    </citation>
    <scope>NUCLEOTIDE SEQUENCE [LARGE SCALE GENOMIC DNA]</scope>
    <source>
        <strain evidence="1 2">C2</strain>
    </source>
</reference>
<gene>
    <name evidence="1" type="ORF">RhiirC2_645808</name>
</gene>